<reference evidence="1 2" key="1">
    <citation type="submission" date="2019-08" db="EMBL/GenBank/DDBJ databases">
        <title>Archangium and Cystobacter genomes.</title>
        <authorList>
            <person name="Chen I.-C.K."/>
            <person name="Wielgoss S."/>
        </authorList>
    </citation>
    <scope>NUCLEOTIDE SEQUENCE [LARGE SCALE GENOMIC DNA]</scope>
    <source>
        <strain evidence="1 2">Cbm 6</strain>
    </source>
</reference>
<dbReference type="EMBL" id="CP043494">
    <property type="protein sequence ID" value="WNG50422.1"/>
    <property type="molecule type" value="Genomic_DNA"/>
</dbReference>
<sequence>MGVSMKRKLLLPLFLVLPGCALFQFPWHKRPAYAPPEEAARVQFPLDLPKETRTTISGAMATAMQLALDDFLPLDVKPHRGATEEEVCLHQRESYEVIASPGPEGTMFVRITLRPKICEKGDPVLDMEATYAIDVAGRRILAAQR</sequence>
<keyword evidence="2" id="KW-1185">Reference proteome</keyword>
<name>A0ABY9X4T4_9BACT</name>
<accession>A0ABY9X4T4</accession>
<evidence type="ECO:0008006" key="3">
    <source>
        <dbReference type="Google" id="ProtNLM"/>
    </source>
</evidence>
<evidence type="ECO:0000313" key="1">
    <source>
        <dbReference type="EMBL" id="WNG50422.1"/>
    </source>
</evidence>
<organism evidence="1 2">
    <name type="scientific">Archangium minus</name>
    <dbReference type="NCBI Taxonomy" id="83450"/>
    <lineage>
        <taxon>Bacteria</taxon>
        <taxon>Pseudomonadati</taxon>
        <taxon>Myxococcota</taxon>
        <taxon>Myxococcia</taxon>
        <taxon>Myxococcales</taxon>
        <taxon>Cystobacterineae</taxon>
        <taxon>Archangiaceae</taxon>
        <taxon>Archangium</taxon>
    </lineage>
</organism>
<proteinExistence type="predicted"/>
<evidence type="ECO:0000313" key="2">
    <source>
        <dbReference type="Proteomes" id="UP001611383"/>
    </source>
</evidence>
<gene>
    <name evidence="1" type="ORF">F0U60_44560</name>
</gene>
<dbReference type="Proteomes" id="UP001611383">
    <property type="component" value="Chromosome"/>
</dbReference>
<protein>
    <recommendedName>
        <fullName evidence="3">Lipoprotein</fullName>
    </recommendedName>
</protein>